<dbReference type="Gene3D" id="2.40.420.20">
    <property type="match status" value="1"/>
</dbReference>
<sequence length="378" mass="41195">MKNTYIYTLATVAILAAGCGSKQEQQAPPPATPVNVAEAKLTPAAYYDKYQGKVVALNTVELRSQVPGFITNIFFKEGDIVKKGQPLYEIDRRKYLAAYQQAQANVVSARANLLRAQKDIDRYNMLLKNDAVARQTVDQATATYETARSQVAVAVAAQEAARTDLSYATITAPFTGRIGISQVRLGSQVTPGSTLLNTISAESPVAVEIVVNEQEIDRFYKLQQGSSDTTFRFQLANGTTYSKTGKLLTIDRGVDNQTGSVRVRVQFPNDSRELQDGMNGVLQVLNQNSGNRIQIPYKAITEQMGEFFVFVAKDSIALQRKVELGPRISDNIIITKGLEQGENVITEGFQRLRDSSKIMLGPPPAAAGAPQQGKPAGK</sequence>
<dbReference type="RefSeq" id="WP_127704768.1">
    <property type="nucleotide sequence ID" value="NZ_SACK01000003.1"/>
</dbReference>
<dbReference type="InterPro" id="IPR058626">
    <property type="entry name" value="MdtA-like_b-barrel"/>
</dbReference>
<dbReference type="Pfam" id="PF25917">
    <property type="entry name" value="BSH_RND"/>
    <property type="match status" value="1"/>
</dbReference>
<feature type="domain" description="Multidrug resistance protein MdtA-like alpha-helical hairpin" evidence="3">
    <location>
        <begin position="99"/>
        <end position="168"/>
    </location>
</feature>
<dbReference type="GO" id="GO:0005886">
    <property type="term" value="C:plasma membrane"/>
    <property type="evidence" value="ECO:0007669"/>
    <property type="project" value="TreeGrafter"/>
</dbReference>
<dbReference type="PANTHER" id="PTHR30158">
    <property type="entry name" value="ACRA/E-RELATED COMPONENT OF DRUG EFFLUX TRANSPORTER"/>
    <property type="match status" value="1"/>
</dbReference>
<dbReference type="Pfam" id="PF25876">
    <property type="entry name" value="HH_MFP_RND"/>
    <property type="match status" value="1"/>
</dbReference>
<dbReference type="EMBL" id="SACK01000003">
    <property type="protein sequence ID" value="RVU01057.1"/>
    <property type="molecule type" value="Genomic_DNA"/>
</dbReference>
<dbReference type="GO" id="GO:0046677">
    <property type="term" value="P:response to antibiotic"/>
    <property type="evidence" value="ECO:0007669"/>
    <property type="project" value="TreeGrafter"/>
</dbReference>
<dbReference type="GO" id="GO:0030313">
    <property type="term" value="C:cell envelope"/>
    <property type="evidence" value="ECO:0007669"/>
    <property type="project" value="UniProtKB-SubCell"/>
</dbReference>
<dbReference type="Pfam" id="PF25944">
    <property type="entry name" value="Beta-barrel_RND"/>
    <property type="match status" value="1"/>
</dbReference>
<dbReference type="Pfam" id="PF25989">
    <property type="entry name" value="YknX_C"/>
    <property type="match status" value="1"/>
</dbReference>
<dbReference type="InterPro" id="IPR058624">
    <property type="entry name" value="MdtA-like_HH"/>
</dbReference>
<dbReference type="InterPro" id="IPR058625">
    <property type="entry name" value="MdtA-like_BSH"/>
</dbReference>
<dbReference type="NCBIfam" id="TIGR01730">
    <property type="entry name" value="RND_mfp"/>
    <property type="match status" value="1"/>
</dbReference>
<dbReference type="AlphaFoldDB" id="A0A437MTT2"/>
<dbReference type="SUPFAM" id="SSF111369">
    <property type="entry name" value="HlyD-like secretion proteins"/>
    <property type="match status" value="1"/>
</dbReference>
<evidence type="ECO:0000259" key="5">
    <source>
        <dbReference type="Pfam" id="PF25944"/>
    </source>
</evidence>
<dbReference type="OrthoDB" id="9801814at2"/>
<reference evidence="7 8" key="1">
    <citation type="submission" date="2019-01" db="EMBL/GenBank/DDBJ databases">
        <authorList>
            <person name="Chen W.-M."/>
        </authorList>
    </citation>
    <scope>NUCLEOTIDE SEQUENCE [LARGE SCALE GENOMIC DNA]</scope>
    <source>
        <strain evidence="7 8">YBJ-36</strain>
    </source>
</reference>
<comment type="caution">
    <text evidence="7">The sequence shown here is derived from an EMBL/GenBank/DDBJ whole genome shotgun (WGS) entry which is preliminary data.</text>
</comment>
<evidence type="ECO:0000313" key="8">
    <source>
        <dbReference type="Proteomes" id="UP000282759"/>
    </source>
</evidence>
<comment type="similarity">
    <text evidence="1">Belongs to the membrane fusion protein (MFP) (TC 8.A.1) family.</text>
</comment>
<name>A0A437MTT2_9SPHI</name>
<feature type="domain" description="Multidrug resistance protein MdtA-like barrel-sandwich hybrid" evidence="4">
    <location>
        <begin position="58"/>
        <end position="195"/>
    </location>
</feature>
<dbReference type="Gene3D" id="2.40.50.100">
    <property type="match status" value="1"/>
</dbReference>
<protein>
    <submittedName>
        <fullName evidence="7">Efflux RND transporter periplasmic adaptor subunit</fullName>
    </submittedName>
</protein>
<feature type="domain" description="Multidrug resistance protein MdtA-like beta-barrel" evidence="5">
    <location>
        <begin position="204"/>
        <end position="278"/>
    </location>
</feature>
<evidence type="ECO:0000313" key="7">
    <source>
        <dbReference type="EMBL" id="RVU01057.1"/>
    </source>
</evidence>
<dbReference type="Proteomes" id="UP000282759">
    <property type="component" value="Unassembled WGS sequence"/>
</dbReference>
<accession>A0A437MTT2</accession>
<evidence type="ECO:0000256" key="2">
    <source>
        <dbReference type="SAM" id="MobiDB-lite"/>
    </source>
</evidence>
<evidence type="ECO:0000259" key="4">
    <source>
        <dbReference type="Pfam" id="PF25917"/>
    </source>
</evidence>
<proteinExistence type="inferred from homology"/>
<evidence type="ECO:0000259" key="6">
    <source>
        <dbReference type="Pfam" id="PF25989"/>
    </source>
</evidence>
<feature type="compositionally biased region" description="Low complexity" evidence="2">
    <location>
        <begin position="366"/>
        <end position="378"/>
    </location>
</feature>
<evidence type="ECO:0000259" key="3">
    <source>
        <dbReference type="Pfam" id="PF25876"/>
    </source>
</evidence>
<dbReference type="PROSITE" id="PS51257">
    <property type="entry name" value="PROKAR_LIPOPROTEIN"/>
    <property type="match status" value="1"/>
</dbReference>
<dbReference type="GO" id="GO:0022857">
    <property type="term" value="F:transmembrane transporter activity"/>
    <property type="evidence" value="ECO:0007669"/>
    <property type="project" value="InterPro"/>
</dbReference>
<gene>
    <name evidence="7" type="ORF">EOD41_10605</name>
</gene>
<dbReference type="InterPro" id="IPR058637">
    <property type="entry name" value="YknX-like_C"/>
</dbReference>
<keyword evidence="8" id="KW-1185">Reference proteome</keyword>
<dbReference type="InterPro" id="IPR006143">
    <property type="entry name" value="RND_pump_MFP"/>
</dbReference>
<organism evidence="7 8">
    <name type="scientific">Mucilaginibacter limnophilus</name>
    <dbReference type="NCBI Taxonomy" id="1932778"/>
    <lineage>
        <taxon>Bacteria</taxon>
        <taxon>Pseudomonadati</taxon>
        <taxon>Bacteroidota</taxon>
        <taxon>Sphingobacteriia</taxon>
        <taxon>Sphingobacteriales</taxon>
        <taxon>Sphingobacteriaceae</taxon>
        <taxon>Mucilaginibacter</taxon>
    </lineage>
</organism>
<evidence type="ECO:0000256" key="1">
    <source>
        <dbReference type="ARBA" id="ARBA00009477"/>
    </source>
</evidence>
<feature type="region of interest" description="Disordered" evidence="2">
    <location>
        <begin position="358"/>
        <end position="378"/>
    </location>
</feature>
<dbReference type="Gene3D" id="2.40.30.170">
    <property type="match status" value="1"/>
</dbReference>
<dbReference type="Gene3D" id="1.10.287.470">
    <property type="entry name" value="Helix hairpin bin"/>
    <property type="match status" value="1"/>
</dbReference>
<feature type="domain" description="YknX-like C-terminal permuted SH3-like" evidence="6">
    <location>
        <begin position="293"/>
        <end position="358"/>
    </location>
</feature>